<evidence type="ECO:0000256" key="1">
    <source>
        <dbReference type="SAM" id="MobiDB-lite"/>
    </source>
</evidence>
<dbReference type="AlphaFoldDB" id="A0A9Q0XXF9"/>
<gene>
    <name evidence="2" type="ORF">JRQ81_015901</name>
</gene>
<keyword evidence="3" id="KW-1185">Reference proteome</keyword>
<sequence>MRRNDTPRRTYKEIISDFEALEKKLKDVGAIIIIHPPSTEKMTRKGKGNTPGEHWLYE</sequence>
<reference evidence="2" key="1">
    <citation type="journal article" date="2023" name="DNA Res.">
        <title>Chromosome-level genome assembly of Phrynocephalus forsythii using third-generation DNA sequencing and Hi-C analysis.</title>
        <authorList>
            <person name="Qi Y."/>
            <person name="Zhao W."/>
            <person name="Zhao Y."/>
            <person name="Niu C."/>
            <person name="Cao S."/>
            <person name="Zhang Y."/>
        </authorList>
    </citation>
    <scope>NUCLEOTIDE SEQUENCE</scope>
    <source>
        <tissue evidence="2">Muscle</tissue>
    </source>
</reference>
<evidence type="ECO:0000313" key="2">
    <source>
        <dbReference type="EMBL" id="KAJ7329727.1"/>
    </source>
</evidence>
<dbReference type="EMBL" id="JAPFRF010000006">
    <property type="protein sequence ID" value="KAJ7329727.1"/>
    <property type="molecule type" value="Genomic_DNA"/>
</dbReference>
<accession>A0A9Q0XXF9</accession>
<comment type="caution">
    <text evidence="2">The sequence shown here is derived from an EMBL/GenBank/DDBJ whole genome shotgun (WGS) entry which is preliminary data.</text>
</comment>
<name>A0A9Q0XXF9_9SAUR</name>
<feature type="non-terminal residue" evidence="2">
    <location>
        <position position="58"/>
    </location>
</feature>
<organism evidence="2 3">
    <name type="scientific">Phrynocephalus forsythii</name>
    <dbReference type="NCBI Taxonomy" id="171643"/>
    <lineage>
        <taxon>Eukaryota</taxon>
        <taxon>Metazoa</taxon>
        <taxon>Chordata</taxon>
        <taxon>Craniata</taxon>
        <taxon>Vertebrata</taxon>
        <taxon>Euteleostomi</taxon>
        <taxon>Lepidosauria</taxon>
        <taxon>Squamata</taxon>
        <taxon>Bifurcata</taxon>
        <taxon>Unidentata</taxon>
        <taxon>Episquamata</taxon>
        <taxon>Toxicofera</taxon>
        <taxon>Iguania</taxon>
        <taxon>Acrodonta</taxon>
        <taxon>Agamidae</taxon>
        <taxon>Agaminae</taxon>
        <taxon>Phrynocephalus</taxon>
    </lineage>
</organism>
<dbReference type="Proteomes" id="UP001142489">
    <property type="component" value="Unassembled WGS sequence"/>
</dbReference>
<proteinExistence type="predicted"/>
<protein>
    <submittedName>
        <fullName evidence="2">Uncharacterized protein</fullName>
    </submittedName>
</protein>
<feature type="region of interest" description="Disordered" evidence="1">
    <location>
        <begin position="39"/>
        <end position="58"/>
    </location>
</feature>
<evidence type="ECO:0000313" key="3">
    <source>
        <dbReference type="Proteomes" id="UP001142489"/>
    </source>
</evidence>